<dbReference type="VEuPathDB" id="FungiDB:PSTT_03130"/>
<organism evidence="2 3">
    <name type="scientific">Puccinia striiformis</name>
    <dbReference type="NCBI Taxonomy" id="27350"/>
    <lineage>
        <taxon>Eukaryota</taxon>
        <taxon>Fungi</taxon>
        <taxon>Dikarya</taxon>
        <taxon>Basidiomycota</taxon>
        <taxon>Pucciniomycotina</taxon>
        <taxon>Pucciniomycetes</taxon>
        <taxon>Pucciniales</taxon>
        <taxon>Pucciniaceae</taxon>
        <taxon>Puccinia</taxon>
    </lineage>
</organism>
<evidence type="ECO:0000256" key="1">
    <source>
        <dbReference type="SAM" id="MobiDB-lite"/>
    </source>
</evidence>
<keyword evidence="3" id="KW-1185">Reference proteome</keyword>
<evidence type="ECO:0000313" key="3">
    <source>
        <dbReference type="Proteomes" id="UP000238274"/>
    </source>
</evidence>
<gene>
    <name evidence="2" type="ORF">PSHT_10761</name>
</gene>
<accession>A0A2S4V7D5</accession>
<dbReference type="EMBL" id="PKSM01000171">
    <property type="protein sequence ID" value="POW05408.1"/>
    <property type="molecule type" value="Genomic_DNA"/>
</dbReference>
<reference evidence="2 3" key="1">
    <citation type="submission" date="2017-12" db="EMBL/GenBank/DDBJ databases">
        <title>Gene loss provides genomic basis for host adaptation in cereal stripe rust fungi.</title>
        <authorList>
            <person name="Xia C."/>
        </authorList>
    </citation>
    <scope>NUCLEOTIDE SEQUENCE [LARGE SCALE GENOMIC DNA]</scope>
    <source>
        <strain evidence="2 3">93TX-2</strain>
    </source>
</reference>
<dbReference type="AlphaFoldDB" id="A0A2S4V7D5"/>
<comment type="caution">
    <text evidence="2">The sequence shown here is derived from an EMBL/GenBank/DDBJ whole genome shotgun (WGS) entry which is preliminary data.</text>
</comment>
<name>A0A2S4V7D5_9BASI</name>
<feature type="region of interest" description="Disordered" evidence="1">
    <location>
        <begin position="550"/>
        <end position="572"/>
    </location>
</feature>
<dbReference type="Proteomes" id="UP000238274">
    <property type="component" value="Unassembled WGS sequence"/>
</dbReference>
<feature type="compositionally biased region" description="Low complexity" evidence="1">
    <location>
        <begin position="167"/>
        <end position="183"/>
    </location>
</feature>
<sequence>MNPNSKLVSKVDITDNCILYTVGKVPQPSGPTQSPTNFGLGKEFPFQMNSIATNDPMAKSKEREGSCRTDRFNSTLEHSSQNTVLVTGKGERHWLANILNVLLSAAFFDLHSQTLLGCKNSTINTYAVDQLLVAIIELSRAIRISNLDGPSHAGHSTAIRLIHNIQPTNPSDLNDPSDSNDPSHPNDRSHSNDPPSSSLSSRALQHQWIKWLNNSFNQVRMVDIDSNMVPHLPTVADVFSENPLSIPAPPATSTPANRDNPVISLDYTLYVSNENSLVPSGPSWGSKPQFDIQKGEVIFPDPNHIPTIQTNLVNWKWDELRMEIIRILHESRQHLKAYMEAVTQTGQLRWHFHIHGSHIYPSKKEYCVASEDQFRPFAEEVAMEMANPKSKSALRVVIRAEMDDPYAKVKSKKVTEHQNDSLAIAVGDAEAIIPLQQMRARTTINANADTNGDPLGAMVTRLRRHLQSKSPAKPSEAMFVSDPEQPGMALRIHHDRLWAWARVLKQKEHRNITEANKLVTFDTPPQGGTWIWEPRANVSPVKHKAGQLAHQASTSSLTTPHSRASAPSTPVGLPPVVGANSLSAGPYPFGEGSLMAQTSLLSSSNHLAPMCSPITTGTKPTAQRSTPRSEIDQIKASPKTISLHSNDSTDSVECLNLSGNLVPEINGRAATRQMARALATLRPGAVGNSTIRQPAQPFTSLSPPRKHAVKEKKLRPLTDAGRRFSLEEFFLHCHMEPDESFIQSFLEFHHVAHWSFFRGKSVELLQLLGWPLGPADHMFKGVKELEKTMAQPKDPNNPDSE</sequence>
<feature type="region of interest" description="Disordered" evidence="1">
    <location>
        <begin position="166"/>
        <end position="200"/>
    </location>
</feature>
<reference evidence="3" key="2">
    <citation type="journal article" date="2018" name="BMC Genomics">
        <title>Genomic insights into host adaptation between the wheat stripe rust pathogen (Puccinia striiformis f. sp. tritici) and the barley stripe rust pathogen (Puccinia striiformis f. sp. hordei).</title>
        <authorList>
            <person name="Xia C."/>
            <person name="Wang M."/>
            <person name="Yin C."/>
            <person name="Cornejo O.E."/>
            <person name="Hulbert S.H."/>
            <person name="Chen X."/>
        </authorList>
    </citation>
    <scope>NUCLEOTIDE SEQUENCE [LARGE SCALE GENOMIC DNA]</scope>
    <source>
        <strain evidence="3">93TX-2</strain>
    </source>
</reference>
<feature type="compositionally biased region" description="Polar residues" evidence="1">
    <location>
        <begin position="550"/>
        <end position="568"/>
    </location>
</feature>
<evidence type="ECO:0000313" key="2">
    <source>
        <dbReference type="EMBL" id="POW05408.1"/>
    </source>
</evidence>
<protein>
    <submittedName>
        <fullName evidence="2">Uncharacterized protein</fullName>
    </submittedName>
</protein>
<proteinExistence type="predicted"/>
<reference evidence="3" key="3">
    <citation type="journal article" date="2018" name="Mol. Plant Microbe Interact.">
        <title>Genome sequence resources for the wheat stripe rust pathogen (Puccinia striiformis f. sp. tritici) and the barley stripe rust pathogen (Puccinia striiformis f. sp. hordei).</title>
        <authorList>
            <person name="Xia C."/>
            <person name="Wang M."/>
            <person name="Yin C."/>
            <person name="Cornejo O.E."/>
            <person name="Hulbert S.H."/>
            <person name="Chen X."/>
        </authorList>
    </citation>
    <scope>NUCLEOTIDE SEQUENCE [LARGE SCALE GENOMIC DNA]</scope>
    <source>
        <strain evidence="3">93TX-2</strain>
    </source>
</reference>
<dbReference type="VEuPathDB" id="FungiDB:PSHT_10761"/>